<keyword evidence="2" id="KW-1185">Reference proteome</keyword>
<dbReference type="Proteomes" id="UP000886998">
    <property type="component" value="Unassembled WGS sequence"/>
</dbReference>
<dbReference type="OrthoDB" id="6332063at2759"/>
<evidence type="ECO:0000313" key="2">
    <source>
        <dbReference type="Proteomes" id="UP000886998"/>
    </source>
</evidence>
<evidence type="ECO:0000313" key="1">
    <source>
        <dbReference type="EMBL" id="GFY78565.1"/>
    </source>
</evidence>
<accession>A0A8X6YSS2</accession>
<sequence>MYLAGERWKKIFALRNLRPGHTRLLSFVRRSSLATMMSKRGEQPCSSAGLRRRSVVLLLLCVVMVTGQVMNNDKKCLATGGMCVEENLCPAESRATEGGLCQGGETPGVCCYVTPNDANCQQRGGRCGNNNECANVQVFGQLDCPQGTECCLLIY</sequence>
<organism evidence="1 2">
    <name type="scientific">Trichonephila inaurata madagascariensis</name>
    <dbReference type="NCBI Taxonomy" id="2747483"/>
    <lineage>
        <taxon>Eukaryota</taxon>
        <taxon>Metazoa</taxon>
        <taxon>Ecdysozoa</taxon>
        <taxon>Arthropoda</taxon>
        <taxon>Chelicerata</taxon>
        <taxon>Arachnida</taxon>
        <taxon>Araneae</taxon>
        <taxon>Araneomorphae</taxon>
        <taxon>Entelegynae</taxon>
        <taxon>Araneoidea</taxon>
        <taxon>Nephilidae</taxon>
        <taxon>Trichonephila</taxon>
        <taxon>Trichonephila inaurata</taxon>
    </lineage>
</organism>
<dbReference type="AlphaFoldDB" id="A0A8X6YSS2"/>
<protein>
    <submittedName>
        <fullName evidence="1">Uncharacterized protein</fullName>
    </submittedName>
</protein>
<name>A0A8X6YSS2_9ARAC</name>
<proteinExistence type="predicted"/>
<gene>
    <name evidence="1" type="primary">AVEN_263738_1</name>
    <name evidence="1" type="ORF">TNIN_173451</name>
</gene>
<reference evidence="1" key="1">
    <citation type="submission" date="2020-08" db="EMBL/GenBank/DDBJ databases">
        <title>Multicomponent nature underlies the extraordinary mechanical properties of spider dragline silk.</title>
        <authorList>
            <person name="Kono N."/>
            <person name="Nakamura H."/>
            <person name="Mori M."/>
            <person name="Yoshida Y."/>
            <person name="Ohtoshi R."/>
            <person name="Malay A.D."/>
            <person name="Moran D.A.P."/>
            <person name="Tomita M."/>
            <person name="Numata K."/>
            <person name="Arakawa K."/>
        </authorList>
    </citation>
    <scope>NUCLEOTIDE SEQUENCE</scope>
</reference>
<comment type="caution">
    <text evidence="1">The sequence shown here is derived from an EMBL/GenBank/DDBJ whole genome shotgun (WGS) entry which is preliminary data.</text>
</comment>
<dbReference type="EMBL" id="BMAV01023068">
    <property type="protein sequence ID" value="GFY78565.1"/>
    <property type="molecule type" value="Genomic_DNA"/>
</dbReference>